<dbReference type="AlphaFoldDB" id="A0T092"/>
<name>A0T092_9PEZI</name>
<feature type="region of interest" description="Disordered" evidence="1">
    <location>
        <begin position="136"/>
        <end position="159"/>
    </location>
</feature>
<accession>A0T092</accession>
<dbReference type="EMBL" id="EF067895">
    <property type="protein sequence ID" value="ABK64195.1"/>
    <property type="molecule type" value="Genomic_DNA"/>
</dbReference>
<sequence>MTNTSDITDDRFLVHIPPKFANSVDRTKWGDWGRFQLEETITPEEITTYMVFLAESYKKRDLFGSDLFKEFKDDFDGWKEDDFKKGLNQASTWLRNTLYSYGVFFAFDRTSIPLTLANLTKQGRYRKWTKEEVQQASMDDRSFRDNVENNPAFSNDLTYEPPSVEEIAERIRATQAAKETAYMKALSSSIEPLRNSPAQTRPTEALSTPSFHAGESPLPRQVSHQQQEQPRGYTTTPGTIASNMPTTKQLTDLAKLYDDEMKYGGEKYGVFESKLMIFNNTCLRVGITQDQWDGALPTMLKGRALRYYYSHLCDHRVQTTFREKGQRIRDNFETTETRQAYLSEWRCTTLPRIIQDNPGKTKPEALEILIEKLNRVHQALPAEHNRTTAALRDQLLNACQDVEECQLALYAPAETYEGVCANLR</sequence>
<feature type="compositionally biased region" description="Polar residues" evidence="1">
    <location>
        <begin position="222"/>
        <end position="244"/>
    </location>
</feature>
<organism evidence="2">
    <name type="scientific">Colletotrichum cereale</name>
    <dbReference type="NCBI Taxonomy" id="343994"/>
    <lineage>
        <taxon>Eukaryota</taxon>
        <taxon>Fungi</taxon>
        <taxon>Dikarya</taxon>
        <taxon>Ascomycota</taxon>
        <taxon>Pezizomycotina</taxon>
        <taxon>Sordariomycetes</taxon>
        <taxon>Hypocreomycetidae</taxon>
        <taxon>Glomerellales</taxon>
        <taxon>Glomerellaceae</taxon>
        <taxon>Colletotrichum</taxon>
        <taxon>Colletotrichum graminicola species complex</taxon>
    </lineage>
</organism>
<feature type="compositionally biased region" description="Polar residues" evidence="1">
    <location>
        <begin position="189"/>
        <end position="210"/>
    </location>
</feature>
<feature type="compositionally biased region" description="Basic and acidic residues" evidence="1">
    <location>
        <begin position="136"/>
        <end position="147"/>
    </location>
</feature>
<proteinExistence type="predicted"/>
<feature type="region of interest" description="Disordered" evidence="1">
    <location>
        <begin position="189"/>
        <end position="244"/>
    </location>
</feature>
<protein>
    <submittedName>
        <fullName evidence="2">Putative transposase</fullName>
    </submittedName>
</protein>
<feature type="non-terminal residue" evidence="2">
    <location>
        <position position="424"/>
    </location>
</feature>
<evidence type="ECO:0000256" key="1">
    <source>
        <dbReference type="SAM" id="MobiDB-lite"/>
    </source>
</evidence>
<reference evidence="2" key="1">
    <citation type="journal article" date="2008" name="Fungal Genet. Biol.">
        <title>The evolution of transposon repeat-induced point mutation in the genome of Colletotrichum cereale: reconciling sex, recombination and homoplasy in an ''asexual" pathogen.</title>
        <authorList>
            <person name="Crouch J.A."/>
            <person name="Glasheen B.M."/>
            <person name="Giunta M.A."/>
            <person name="Clarke B.B."/>
            <person name="Hillman B.I."/>
        </authorList>
    </citation>
    <scope>NUCLEOTIDE SEQUENCE</scope>
    <source>
        <strain evidence="2">NJ-6340</strain>
    </source>
</reference>
<feature type="compositionally biased region" description="Polar residues" evidence="1">
    <location>
        <begin position="148"/>
        <end position="157"/>
    </location>
</feature>
<evidence type="ECO:0000313" key="2">
    <source>
        <dbReference type="EMBL" id="ABK64195.1"/>
    </source>
</evidence>